<dbReference type="RefSeq" id="WP_188420890.1">
    <property type="nucleotide sequence ID" value="NZ_BMCK01000001.1"/>
</dbReference>
<gene>
    <name evidence="1" type="ORF">GCM10007231_06790</name>
</gene>
<name>A0ABQ1Q313_9ACTN</name>
<reference evidence="2" key="1">
    <citation type="journal article" date="2019" name="Int. J. Syst. Evol. Microbiol.">
        <title>The Global Catalogue of Microorganisms (GCM) 10K type strain sequencing project: providing services to taxonomists for standard genome sequencing and annotation.</title>
        <authorList>
            <consortium name="The Broad Institute Genomics Platform"/>
            <consortium name="The Broad Institute Genome Sequencing Center for Infectious Disease"/>
            <person name="Wu L."/>
            <person name="Ma J."/>
        </authorList>
    </citation>
    <scope>NUCLEOTIDE SEQUENCE [LARGE SCALE GENOMIC DNA]</scope>
    <source>
        <strain evidence="2">CCM 7403</strain>
    </source>
</reference>
<comment type="caution">
    <text evidence="1">The sequence shown here is derived from an EMBL/GenBank/DDBJ whole genome shotgun (WGS) entry which is preliminary data.</text>
</comment>
<protein>
    <recommendedName>
        <fullName evidence="3">Restriction endonuclease</fullName>
    </recommendedName>
</protein>
<sequence length="260" mass="27893">MNSHGRAAIRFTLNGQRYELAREDVEARLVDVNPDAIRKHAVRVNDTWFPAVQAFEVATGIPRSEFISHTARRHLAALGFEVEGNVESRTTSLPTVSAAAPVPVAQAARPAGATPVVGGGEWHTEANVQAALVTALAGEGWRILSVANTATKEHGIDVIASRDGLTVGVEVKGFPSRNYADPARAGEAKRTSPSTQAGHWFSQAVLAAMRLRGKEPGWGSVIALPDFPRYRDLHAETAGSLAAAQIEVWWVEQDGTVHRS</sequence>
<proteinExistence type="predicted"/>
<evidence type="ECO:0000313" key="2">
    <source>
        <dbReference type="Proteomes" id="UP000630594"/>
    </source>
</evidence>
<dbReference type="EMBL" id="BMCK01000001">
    <property type="protein sequence ID" value="GGD10668.1"/>
    <property type="molecule type" value="Genomic_DNA"/>
</dbReference>
<organism evidence="1 2">
    <name type="scientific">Nocardioides daphniae</name>
    <dbReference type="NCBI Taxonomy" id="402297"/>
    <lineage>
        <taxon>Bacteria</taxon>
        <taxon>Bacillati</taxon>
        <taxon>Actinomycetota</taxon>
        <taxon>Actinomycetes</taxon>
        <taxon>Propionibacteriales</taxon>
        <taxon>Nocardioidaceae</taxon>
        <taxon>Nocardioides</taxon>
    </lineage>
</organism>
<dbReference type="Proteomes" id="UP000630594">
    <property type="component" value="Unassembled WGS sequence"/>
</dbReference>
<accession>A0ABQ1Q313</accession>
<evidence type="ECO:0008006" key="3">
    <source>
        <dbReference type="Google" id="ProtNLM"/>
    </source>
</evidence>
<keyword evidence="2" id="KW-1185">Reference proteome</keyword>
<evidence type="ECO:0000313" key="1">
    <source>
        <dbReference type="EMBL" id="GGD10668.1"/>
    </source>
</evidence>